<dbReference type="Proteomes" id="UP000629963">
    <property type="component" value="Unassembled WGS sequence"/>
</dbReference>
<comment type="caution">
    <text evidence="1">The sequence shown here is derived from an EMBL/GenBank/DDBJ whole genome shotgun (WGS) entry which is preliminary data.</text>
</comment>
<dbReference type="RefSeq" id="WP_187010009.1">
    <property type="nucleotide sequence ID" value="NZ_JACRUI010000002.1"/>
</dbReference>
<sequence>MSFVDYSKIGILTTVVNFELYKKSSSLFPVGIRKFIIDGTNGMHGLDSILFMMNKMKGQGIDWLIMADEDVLFLNPNAVFELIERMTLGDYTVCGIRDGGHIPHRVQNPYLINTFFYILNFKEVESIWNVKEILNNNYIIENEFSDDLGHLRGKFNVNSLAEPYFCFFLWLRRKGKKIYFLNSNLAFKDDDFTNSVFFEENIILYHTWHARFYNLNEKHTNRINQVFLKTKMINNDDSKFEALIFKDFAYSVKKMINKLNIKIMNKLR</sequence>
<accession>A0ABR7J7K0</accession>
<reference evidence="1 2" key="1">
    <citation type="submission" date="2020-08" db="EMBL/GenBank/DDBJ databases">
        <title>Description of novel Flavobacterium F-380 isolate.</title>
        <authorList>
            <person name="Saticioglu I.B."/>
            <person name="Duman M."/>
            <person name="Altun S."/>
        </authorList>
    </citation>
    <scope>NUCLEOTIDE SEQUENCE [LARGE SCALE GENOMIC DNA]</scope>
    <source>
        <strain evidence="1 2">F-380</strain>
    </source>
</reference>
<dbReference type="EMBL" id="JACRUJ010000002">
    <property type="protein sequence ID" value="MBC5841427.1"/>
    <property type="molecule type" value="Genomic_DNA"/>
</dbReference>
<evidence type="ECO:0000313" key="1">
    <source>
        <dbReference type="EMBL" id="MBC5841427.1"/>
    </source>
</evidence>
<protein>
    <recommendedName>
        <fullName evidence="3">Glycosyltransferase</fullName>
    </recommendedName>
</protein>
<dbReference type="InterPro" id="IPR029044">
    <property type="entry name" value="Nucleotide-diphossugar_trans"/>
</dbReference>
<dbReference type="SUPFAM" id="SSF53448">
    <property type="entry name" value="Nucleotide-diphospho-sugar transferases"/>
    <property type="match status" value="1"/>
</dbReference>
<proteinExistence type="predicted"/>
<name>A0ABR7J7K0_9FLAO</name>
<gene>
    <name evidence="1" type="ORF">H8R23_08415</name>
</gene>
<evidence type="ECO:0000313" key="2">
    <source>
        <dbReference type="Proteomes" id="UP000629963"/>
    </source>
</evidence>
<organism evidence="1 2">
    <name type="scientific">Flavobacterium kayseriense</name>
    <dbReference type="NCBI Taxonomy" id="2764714"/>
    <lineage>
        <taxon>Bacteria</taxon>
        <taxon>Pseudomonadati</taxon>
        <taxon>Bacteroidota</taxon>
        <taxon>Flavobacteriia</taxon>
        <taxon>Flavobacteriales</taxon>
        <taxon>Flavobacteriaceae</taxon>
        <taxon>Flavobacterium</taxon>
    </lineage>
</organism>
<evidence type="ECO:0008006" key="3">
    <source>
        <dbReference type="Google" id="ProtNLM"/>
    </source>
</evidence>
<keyword evidence="2" id="KW-1185">Reference proteome</keyword>